<reference evidence="3" key="1">
    <citation type="journal article" date="2019" name="Int. J. Syst. Evol. Microbiol.">
        <title>The Global Catalogue of Microorganisms (GCM) 10K type strain sequencing project: providing services to taxonomists for standard genome sequencing and annotation.</title>
        <authorList>
            <consortium name="The Broad Institute Genomics Platform"/>
            <consortium name="The Broad Institute Genome Sequencing Center for Infectious Disease"/>
            <person name="Wu L."/>
            <person name="Ma J."/>
        </authorList>
    </citation>
    <scope>NUCLEOTIDE SEQUENCE [LARGE SCALE GENOMIC DNA]</scope>
    <source>
        <strain evidence="3">JCM 18961</strain>
    </source>
</reference>
<dbReference type="Proteomes" id="UP001500556">
    <property type="component" value="Unassembled WGS sequence"/>
</dbReference>
<accession>A0ABP8YEQ4</accession>
<dbReference type="RefSeq" id="WP_345503912.1">
    <property type="nucleotide sequence ID" value="NZ_BAABLO010000011.1"/>
</dbReference>
<feature type="region of interest" description="Disordered" evidence="1">
    <location>
        <begin position="927"/>
        <end position="947"/>
    </location>
</feature>
<dbReference type="EMBL" id="BAABLO010000011">
    <property type="protein sequence ID" value="GAA4726551.1"/>
    <property type="molecule type" value="Genomic_DNA"/>
</dbReference>
<evidence type="ECO:0000256" key="1">
    <source>
        <dbReference type="SAM" id="MobiDB-lite"/>
    </source>
</evidence>
<feature type="compositionally biased region" description="Basic residues" evidence="1">
    <location>
        <begin position="936"/>
        <end position="947"/>
    </location>
</feature>
<evidence type="ECO:0000313" key="2">
    <source>
        <dbReference type="EMBL" id="GAA4726551.1"/>
    </source>
</evidence>
<name>A0ABP8YEQ4_9MICO</name>
<organism evidence="2 3">
    <name type="scientific">Pedococcus ginsenosidimutans</name>
    <dbReference type="NCBI Taxonomy" id="490570"/>
    <lineage>
        <taxon>Bacteria</taxon>
        <taxon>Bacillati</taxon>
        <taxon>Actinomycetota</taxon>
        <taxon>Actinomycetes</taxon>
        <taxon>Micrococcales</taxon>
        <taxon>Intrasporangiaceae</taxon>
        <taxon>Pedococcus</taxon>
    </lineage>
</organism>
<protein>
    <recommendedName>
        <fullName evidence="4">PD-(D/E)XK endonuclease-like domain-containing protein</fullName>
    </recommendedName>
</protein>
<proteinExistence type="predicted"/>
<evidence type="ECO:0008006" key="4">
    <source>
        <dbReference type="Google" id="ProtNLM"/>
    </source>
</evidence>
<feature type="region of interest" description="Disordered" evidence="1">
    <location>
        <begin position="543"/>
        <end position="572"/>
    </location>
</feature>
<keyword evidence="3" id="KW-1185">Reference proteome</keyword>
<sequence length="947" mass="102135">MFGDVRQGATEIAWALSFSDAHLVLLQLTDGEDVAAAVSSLTSLDCAEELLGPAGDLLATQPRVLRVVATCDARPPTRLDGVPVVGAAALAEQLQRAVDTDEVWLALAALDRHELGWLGVGIAPPVVEVEGWASSVDTPERLSAVQATLRSAGLSPTWAWPSCRDIDDMYELIDPQGPLYAAVSPVSGHLVMTNLAATPVQDREMQVHLAQAVLRDLDALHQARRANTAVKRILRRPLALSMNFDPPAAEDEDPNAIGVGIAGDDRWVALDVHASPLRLAGGWPHTRSLVAGAIAHHRIGTPSRWSGRVAARRKQRFTRAWTVAPSSLVVGWDSTEPASIANDDVPGPDTAPLEAALLNDAADVESGRTVKTYSGTEARARLNQSLVPNVLGRLRELQAPVAGHDALACAMGALQHAMASQLNAHARLPFDLQGPWRREHFGYHLARNSQVLMSSRAADMLVEATALGDIDRPGRRADRIDQALWLACATTALRLALTSQSDFAGLRSAELTIGPEGVVTHGRATELDVAQFMQATQMVTAARSRTNEVSPKNHHPTEPASPVPPGGNTAVESAELPFQPLHDHDAPPEFVAVQTSMRRVLGTDMSGIVAVLASAASLPWTPDQPVIRVARAAFIEDVARWANLPHTQIEAACTLLTLRTGADRADLSHFWKLESRVNRLATRPLVLHDDELWVSPARCRGTQRLFINYLSEGRLPWPRSALQEQVRDSLVSAAAKMRQERNRGVEKAVLARVVDAGWPARAQVRPTHKGLPWLPGEVDVLTADMEALVVWVLEVKDLQAAFSPVEIGEQVGAIHGARWPHGSPNSKKRDEVQVLTAKADAVRANIAEALRFLKVNDHRQVHEGGADWTVRQAIVSPGPLAAAFMDSSGCPFLLADQVPDVLSSLPPSATGFAWALPGWLLETHSAAHAPAAPPSTRHHTRGQRRQT</sequence>
<gene>
    <name evidence="2" type="ORF">GCM10025782_26170</name>
</gene>
<evidence type="ECO:0000313" key="3">
    <source>
        <dbReference type="Proteomes" id="UP001500556"/>
    </source>
</evidence>
<comment type="caution">
    <text evidence="2">The sequence shown here is derived from an EMBL/GenBank/DDBJ whole genome shotgun (WGS) entry which is preliminary data.</text>
</comment>